<accession>A0A285RTR3</accession>
<dbReference type="InterPro" id="IPR023198">
    <property type="entry name" value="PGP-like_dom2"/>
</dbReference>
<reference evidence="4 5" key="1">
    <citation type="submission" date="2017-08" db="EMBL/GenBank/DDBJ databases">
        <authorList>
            <person name="de Groot N.N."/>
        </authorList>
    </citation>
    <scope>NUCLEOTIDE SEQUENCE [LARGE SCALE GENOMIC DNA]</scope>
    <source>
        <strain evidence="4 5">USBA 352</strain>
    </source>
</reference>
<evidence type="ECO:0000256" key="2">
    <source>
        <dbReference type="ARBA" id="ARBA00022801"/>
    </source>
</evidence>
<dbReference type="GO" id="GO:0018784">
    <property type="term" value="F:(S)-2-haloacid dehalogenase activity"/>
    <property type="evidence" value="ECO:0007669"/>
    <property type="project" value="UniProtKB-UniRule"/>
</dbReference>
<dbReference type="InterPro" id="IPR023214">
    <property type="entry name" value="HAD_sf"/>
</dbReference>
<evidence type="ECO:0000256" key="3">
    <source>
        <dbReference type="RuleBase" id="RU368077"/>
    </source>
</evidence>
<comment type="function">
    <text evidence="3">Catalyzes the hydrolytic dehalogenation of small (S)-2-haloalkanoic acids to yield the corresponding (R)-2-hydroxyalkanoic acids.</text>
</comment>
<proteinExistence type="inferred from homology"/>
<dbReference type="NCBIfam" id="TIGR01428">
    <property type="entry name" value="HAD_type_II"/>
    <property type="match status" value="1"/>
</dbReference>
<dbReference type="PANTHER" id="PTHR43316">
    <property type="entry name" value="HYDROLASE, HALOACID DELAHOGENASE-RELATED"/>
    <property type="match status" value="1"/>
</dbReference>
<evidence type="ECO:0000313" key="4">
    <source>
        <dbReference type="EMBL" id="SOB97165.1"/>
    </source>
</evidence>
<gene>
    <name evidence="4" type="ORF">SAMN05421512_102422</name>
</gene>
<dbReference type="EMBL" id="OBML01000002">
    <property type="protein sequence ID" value="SOB97165.1"/>
    <property type="molecule type" value="Genomic_DNA"/>
</dbReference>
<dbReference type="EC" id="3.8.1.2" evidence="3"/>
<dbReference type="SFLD" id="SFLDF00045">
    <property type="entry name" value="2-haloacid_dehalogenase"/>
    <property type="match status" value="1"/>
</dbReference>
<dbReference type="AlphaFoldDB" id="A0A285RTR3"/>
<dbReference type="CDD" id="cd02588">
    <property type="entry name" value="HAD_L2-DEX"/>
    <property type="match status" value="1"/>
</dbReference>
<evidence type="ECO:0000256" key="1">
    <source>
        <dbReference type="ARBA" id="ARBA00008106"/>
    </source>
</evidence>
<dbReference type="SFLD" id="SFLDS00003">
    <property type="entry name" value="Haloacid_Dehalogenase"/>
    <property type="match status" value="1"/>
</dbReference>
<dbReference type="NCBIfam" id="TIGR01493">
    <property type="entry name" value="HAD-SF-IA-v2"/>
    <property type="match status" value="1"/>
</dbReference>
<name>A0A285RTR3_9HYPH</name>
<dbReference type="InterPro" id="IPR006328">
    <property type="entry name" value="2-HAD"/>
</dbReference>
<comment type="catalytic activity">
    <reaction evidence="3">
        <text>an (S)-2-haloacid + H2O = a (2R)-2-hydroxycarboxylate + a halide anion + H(+)</text>
        <dbReference type="Rhea" id="RHEA:11192"/>
        <dbReference type="ChEBI" id="CHEBI:15377"/>
        <dbReference type="ChEBI" id="CHEBI:15378"/>
        <dbReference type="ChEBI" id="CHEBI:16042"/>
        <dbReference type="ChEBI" id="CHEBI:58314"/>
        <dbReference type="ChEBI" id="CHEBI:137405"/>
        <dbReference type="EC" id="3.8.1.2"/>
    </reaction>
</comment>
<dbReference type="STRING" id="538381.GCA_001696535_03099"/>
<comment type="similarity">
    <text evidence="1 3">Belongs to the HAD-like hydrolase superfamily. S-2-haloalkanoic acid dehalogenase family.</text>
</comment>
<dbReference type="SFLD" id="SFLDG01135">
    <property type="entry name" value="C1.5.6:_HAD__Beta-PGM__Phospha"/>
    <property type="match status" value="1"/>
</dbReference>
<dbReference type="Pfam" id="PF00702">
    <property type="entry name" value="Hydrolase"/>
    <property type="match status" value="1"/>
</dbReference>
<dbReference type="SUPFAM" id="SSF56784">
    <property type="entry name" value="HAD-like"/>
    <property type="match status" value="1"/>
</dbReference>
<dbReference type="PRINTS" id="PR00413">
    <property type="entry name" value="HADHALOGNASE"/>
</dbReference>
<keyword evidence="5" id="KW-1185">Reference proteome</keyword>
<dbReference type="InterPro" id="IPR006439">
    <property type="entry name" value="HAD-SF_hydro_IA"/>
</dbReference>
<dbReference type="Gene3D" id="3.40.50.1000">
    <property type="entry name" value="HAD superfamily/HAD-like"/>
    <property type="match status" value="1"/>
</dbReference>
<protein>
    <recommendedName>
        <fullName evidence="3">(S)-2-haloacid dehalogenase</fullName>
        <ecNumber evidence="3">3.8.1.2</ecNumber>
    </recommendedName>
    <alternativeName>
        <fullName evidence="3">2-haloalkanoic acid dehalogenase</fullName>
    </alternativeName>
    <alternativeName>
        <fullName evidence="3">Halocarboxylic acid halidohydrolase</fullName>
    </alternativeName>
    <alternativeName>
        <fullName evidence="3">L-2-haloacid dehalogenase</fullName>
    </alternativeName>
</protein>
<dbReference type="Gene3D" id="1.10.150.240">
    <property type="entry name" value="Putative phosphatase, domain 2"/>
    <property type="match status" value="1"/>
</dbReference>
<dbReference type="OrthoDB" id="7989657at2"/>
<dbReference type="InterPro" id="IPR051540">
    <property type="entry name" value="S-2-haloacid_dehalogenase"/>
</dbReference>
<dbReference type="SFLD" id="SFLDG01129">
    <property type="entry name" value="C1.5:_HAD__Beta-PGM__Phosphata"/>
    <property type="match status" value="1"/>
</dbReference>
<dbReference type="Proteomes" id="UP000219331">
    <property type="component" value="Unassembled WGS sequence"/>
</dbReference>
<keyword evidence="2 3" id="KW-0378">Hydrolase</keyword>
<dbReference type="InterPro" id="IPR036412">
    <property type="entry name" value="HAD-like_sf"/>
</dbReference>
<evidence type="ECO:0000313" key="5">
    <source>
        <dbReference type="Proteomes" id="UP000219331"/>
    </source>
</evidence>
<sequence>MSHSATRPVSAYVFDAYGTLFDVHAAVRRHAGDLGPEAVSLSTLWRQKQLEYSWTRALMGRYLDFWALTEQALDTAMAMTGKSDANLRQRLLDAYWKLDCYQEVPTVLKRLKDDGNRLAILSNGSPAMLEAAVRAAGIEDLLDEVFSTDLLKTYKTRQDVYELVTNHFRIYPEAVSFQSSNRWDIAGATAFGFRSVWINRIGAADEYSDLPPIAVLADLQGLLALS</sequence>
<dbReference type="RefSeq" id="WP_097174149.1">
    <property type="nucleotide sequence ID" value="NZ_OBML01000002.1"/>
</dbReference>
<organism evidence="4 5">
    <name type="scientific">Stappia indica</name>
    <dbReference type="NCBI Taxonomy" id="538381"/>
    <lineage>
        <taxon>Bacteria</taxon>
        <taxon>Pseudomonadati</taxon>
        <taxon>Pseudomonadota</taxon>
        <taxon>Alphaproteobacteria</taxon>
        <taxon>Hyphomicrobiales</taxon>
        <taxon>Stappiaceae</taxon>
        <taxon>Stappia</taxon>
    </lineage>
</organism>
<dbReference type="PANTHER" id="PTHR43316:SF3">
    <property type="entry name" value="HALOACID DEHALOGENASE, TYPE II (AFU_ORTHOLOGUE AFUA_2G07750)-RELATED"/>
    <property type="match status" value="1"/>
</dbReference>